<reference evidence="10 11" key="1">
    <citation type="submission" date="2020-03" db="EMBL/GenBank/DDBJ databases">
        <authorList>
            <person name="Picone N."/>
        </authorList>
    </citation>
    <scope>NUCLEOTIDE SEQUENCE [LARGE SCALE GENOMIC DNA]</scope>
    <source>
        <strain evidence="10">NSCAC1</strain>
    </source>
</reference>
<keyword evidence="6" id="KW-0560">Oxidoreductase</keyword>
<dbReference type="InterPro" id="IPR036188">
    <property type="entry name" value="FAD/NAD-bd_sf"/>
</dbReference>
<dbReference type="InterPro" id="IPR011295">
    <property type="entry name" value="UbiH"/>
</dbReference>
<sequence length="403" mass="45116">MPSFDYDLLIVGGGPVGVSLALALAAQPLRIGIIELSPQQNNLDSRALALAFGSFRIMDGIGYWADIAQEATPIEHIHISNRGYFGVTRLDSTQIRLPALGYVVKIGSLTQAIYQRLKNFPQIELICPAKIIQIQNKSDYIQAQITLNNEIHTLSTQLLIAADGVHSVVRQLLQIPVYKTGYDQTAIITNIETEHPHQFTAFERFTDTGPLALLPLAKDYSNVVWTVKNSQAPYLTAISDKEFLSRLQDQFGNRLGKFIHADQRYAFPLQLIKTRQLISNRVVFIGNAAHNLHPVAGQGFNLGLRDVAALAEVLTHTHRQNKDLGNQTVLATYKQWRQWDHRIVTQFTDTLIHLFSNNYPLWGLSRGLGLATLDICPLFKKTLMRQAVGLIRRQPKLVQGLSL</sequence>
<dbReference type="Gene3D" id="3.50.50.60">
    <property type="entry name" value="FAD/NAD(P)-binding domain"/>
    <property type="match status" value="2"/>
</dbReference>
<evidence type="ECO:0000256" key="1">
    <source>
        <dbReference type="ARBA" id="ARBA00001974"/>
    </source>
</evidence>
<dbReference type="FunFam" id="3.50.50.60:FF:000021">
    <property type="entry name" value="Ubiquinone biosynthesis monooxygenase COQ6"/>
    <property type="match status" value="1"/>
</dbReference>
<evidence type="ECO:0000256" key="3">
    <source>
        <dbReference type="ARBA" id="ARBA00005349"/>
    </source>
</evidence>
<dbReference type="AlphaFoldDB" id="A0A7G1Q8A6"/>
<keyword evidence="7" id="KW-0503">Monooxygenase</keyword>
<dbReference type="NCBIfam" id="NF004356">
    <property type="entry name" value="PRK05732.1"/>
    <property type="match status" value="1"/>
</dbReference>
<name>A0A7G1Q8A6_9GAMM</name>
<evidence type="ECO:0000259" key="9">
    <source>
        <dbReference type="Pfam" id="PF01494"/>
    </source>
</evidence>
<feature type="domain" description="FAD-binding" evidence="9">
    <location>
        <begin position="6"/>
        <end position="338"/>
    </location>
</feature>
<comment type="cofactor">
    <cofactor evidence="1">
        <name>FAD</name>
        <dbReference type="ChEBI" id="CHEBI:57692"/>
    </cofactor>
</comment>
<dbReference type="GO" id="GO:0006744">
    <property type="term" value="P:ubiquinone biosynthetic process"/>
    <property type="evidence" value="ECO:0007669"/>
    <property type="project" value="UniProtKB-UniPathway"/>
</dbReference>
<dbReference type="NCBIfam" id="TIGR01988">
    <property type="entry name" value="Ubi-OHases"/>
    <property type="match status" value="1"/>
</dbReference>
<evidence type="ECO:0000256" key="4">
    <source>
        <dbReference type="ARBA" id="ARBA00022630"/>
    </source>
</evidence>
<dbReference type="EMBL" id="LR778175">
    <property type="protein sequence ID" value="CAB1274540.1"/>
    <property type="molecule type" value="Genomic_DNA"/>
</dbReference>
<keyword evidence="4" id="KW-0285">Flavoprotein</keyword>
<evidence type="ECO:0000256" key="2">
    <source>
        <dbReference type="ARBA" id="ARBA00004749"/>
    </source>
</evidence>
<accession>A0A7G1Q8A6</accession>
<comment type="similarity">
    <text evidence="3">Belongs to the UbiH/COQ6 family.</text>
</comment>
<dbReference type="Proteomes" id="UP000516072">
    <property type="component" value="Chromosome"/>
</dbReference>
<keyword evidence="11" id="KW-1185">Reference proteome</keyword>
<dbReference type="SUPFAM" id="SSF51905">
    <property type="entry name" value="FAD/NAD(P)-binding domain"/>
    <property type="match status" value="1"/>
</dbReference>
<dbReference type="Pfam" id="PF01494">
    <property type="entry name" value="FAD_binding_3"/>
    <property type="match status" value="1"/>
</dbReference>
<dbReference type="InterPro" id="IPR018168">
    <property type="entry name" value="Ubi_Hdrlase_CS"/>
</dbReference>
<dbReference type="RefSeq" id="WP_197744600.1">
    <property type="nucleotide sequence ID" value="NZ_LR778175.1"/>
</dbReference>
<dbReference type="NCBIfam" id="TIGR01984">
    <property type="entry name" value="UbiH"/>
    <property type="match status" value="1"/>
</dbReference>
<dbReference type="UniPathway" id="UPA00232"/>
<dbReference type="GO" id="GO:0008681">
    <property type="term" value="F:2-octaprenyl-6-methoxyphenol hydroxylase activity"/>
    <property type="evidence" value="ECO:0007669"/>
    <property type="project" value="InterPro"/>
</dbReference>
<comment type="pathway">
    <text evidence="2">Cofactor biosynthesis; ubiquinone biosynthesis.</text>
</comment>
<comment type="subunit">
    <text evidence="8">Component of the Ubi complex metabolon, which regroups five ubiquinone biosynthesis proteins (UbiE, UbiF, UbiG, UbiH and UbiI) and two accessory factors (UbiK and the lipid-binding protein UbiJ).</text>
</comment>
<evidence type="ECO:0000313" key="11">
    <source>
        <dbReference type="Proteomes" id="UP000516072"/>
    </source>
</evidence>
<keyword evidence="5" id="KW-0274">FAD</keyword>
<dbReference type="InterPro" id="IPR010971">
    <property type="entry name" value="UbiH/COQ6"/>
</dbReference>
<dbReference type="InterPro" id="IPR051205">
    <property type="entry name" value="UbiH/COQ6_monooxygenase"/>
</dbReference>
<gene>
    <name evidence="10" type="ORF">NSCAC_0220</name>
</gene>
<dbReference type="PROSITE" id="PS01304">
    <property type="entry name" value="UBIH"/>
    <property type="match status" value="1"/>
</dbReference>
<dbReference type="PANTHER" id="PTHR43876:SF8">
    <property type="entry name" value="2-OCTAPRENYL-6-METHOXYPHENOL HYDROXYLASE"/>
    <property type="match status" value="1"/>
</dbReference>
<dbReference type="InterPro" id="IPR002938">
    <property type="entry name" value="FAD-bd"/>
</dbReference>
<evidence type="ECO:0000256" key="7">
    <source>
        <dbReference type="ARBA" id="ARBA00023033"/>
    </source>
</evidence>
<dbReference type="PANTHER" id="PTHR43876">
    <property type="entry name" value="UBIQUINONE BIOSYNTHESIS MONOOXYGENASE COQ6, MITOCHONDRIAL"/>
    <property type="match status" value="1"/>
</dbReference>
<dbReference type="GO" id="GO:0071949">
    <property type="term" value="F:FAD binding"/>
    <property type="evidence" value="ECO:0007669"/>
    <property type="project" value="InterPro"/>
</dbReference>
<protein>
    <submittedName>
        <fullName evidence="10">2-polyprenyl-6-methoxyphenol 4-hydroxylase</fullName>
    </submittedName>
</protein>
<dbReference type="GO" id="GO:0110142">
    <property type="term" value="C:ubiquinone biosynthesis complex"/>
    <property type="evidence" value="ECO:0007669"/>
    <property type="project" value="UniProtKB-ARBA"/>
</dbReference>
<evidence type="ECO:0000256" key="5">
    <source>
        <dbReference type="ARBA" id="ARBA00022827"/>
    </source>
</evidence>
<evidence type="ECO:0000256" key="6">
    <source>
        <dbReference type="ARBA" id="ARBA00023002"/>
    </source>
</evidence>
<evidence type="ECO:0000256" key="8">
    <source>
        <dbReference type="ARBA" id="ARBA00065734"/>
    </source>
</evidence>
<proteinExistence type="inferred from homology"/>
<dbReference type="KEGG" id="ntg:NSCAC_0220"/>
<organism evidence="10 11">
    <name type="scientific">Candidatus Nitrosacidococcus tergens</name>
    <dbReference type="NCBI Taxonomy" id="553981"/>
    <lineage>
        <taxon>Bacteria</taxon>
        <taxon>Pseudomonadati</taxon>
        <taxon>Pseudomonadota</taxon>
        <taxon>Gammaproteobacteria</taxon>
        <taxon>Chromatiales</taxon>
        <taxon>Chromatiaceae</taxon>
        <taxon>Candidatus Nitrosacidococcus</taxon>
    </lineage>
</organism>
<dbReference type="PRINTS" id="PR00420">
    <property type="entry name" value="RNGMNOXGNASE"/>
</dbReference>
<evidence type="ECO:0000313" key="10">
    <source>
        <dbReference type="EMBL" id="CAB1274540.1"/>
    </source>
</evidence>